<proteinExistence type="predicted"/>
<reference evidence="1 2" key="1">
    <citation type="journal article" date="2019" name="Commun. Biol.">
        <title>The bagworm genome reveals a unique fibroin gene that provides high tensile strength.</title>
        <authorList>
            <person name="Kono N."/>
            <person name="Nakamura H."/>
            <person name="Ohtoshi R."/>
            <person name="Tomita M."/>
            <person name="Numata K."/>
            <person name="Arakawa K."/>
        </authorList>
    </citation>
    <scope>NUCLEOTIDE SEQUENCE [LARGE SCALE GENOMIC DNA]</scope>
</reference>
<name>A0A4C1TYG1_EUMVA</name>
<dbReference type="EMBL" id="BGZK01000103">
    <property type="protein sequence ID" value="GBP18958.1"/>
    <property type="molecule type" value="Genomic_DNA"/>
</dbReference>
<dbReference type="AlphaFoldDB" id="A0A4C1TYG1"/>
<sequence length="76" mass="8632">MRPRLAPGSTEGARPAEGQFWELSYLDELYPGTAHVTVMPLIASSCYWTALRIRDLAQISEMRFYHAGPYRIIACK</sequence>
<evidence type="ECO:0000313" key="1">
    <source>
        <dbReference type="EMBL" id="GBP18958.1"/>
    </source>
</evidence>
<dbReference type="Proteomes" id="UP000299102">
    <property type="component" value="Unassembled WGS sequence"/>
</dbReference>
<gene>
    <name evidence="1" type="ORF">EVAR_78426_1</name>
</gene>
<keyword evidence="2" id="KW-1185">Reference proteome</keyword>
<accession>A0A4C1TYG1</accession>
<comment type="caution">
    <text evidence="1">The sequence shown here is derived from an EMBL/GenBank/DDBJ whole genome shotgun (WGS) entry which is preliminary data.</text>
</comment>
<organism evidence="1 2">
    <name type="scientific">Eumeta variegata</name>
    <name type="common">Bagworm moth</name>
    <name type="synonym">Eumeta japonica</name>
    <dbReference type="NCBI Taxonomy" id="151549"/>
    <lineage>
        <taxon>Eukaryota</taxon>
        <taxon>Metazoa</taxon>
        <taxon>Ecdysozoa</taxon>
        <taxon>Arthropoda</taxon>
        <taxon>Hexapoda</taxon>
        <taxon>Insecta</taxon>
        <taxon>Pterygota</taxon>
        <taxon>Neoptera</taxon>
        <taxon>Endopterygota</taxon>
        <taxon>Lepidoptera</taxon>
        <taxon>Glossata</taxon>
        <taxon>Ditrysia</taxon>
        <taxon>Tineoidea</taxon>
        <taxon>Psychidae</taxon>
        <taxon>Oiketicinae</taxon>
        <taxon>Eumeta</taxon>
    </lineage>
</organism>
<evidence type="ECO:0000313" key="2">
    <source>
        <dbReference type="Proteomes" id="UP000299102"/>
    </source>
</evidence>
<protein>
    <submittedName>
        <fullName evidence="1">Uncharacterized protein</fullName>
    </submittedName>
</protein>